<name>A0ABU8XP68_9PROT</name>
<dbReference type="InterPro" id="IPR001433">
    <property type="entry name" value="OxRdtase_FAD/NAD-bd"/>
</dbReference>
<evidence type="ECO:0000313" key="13">
    <source>
        <dbReference type="EMBL" id="MEK0083002.1"/>
    </source>
</evidence>
<dbReference type="InterPro" id="IPR039261">
    <property type="entry name" value="FNR_nucleotide-bd"/>
</dbReference>
<dbReference type="Pfam" id="PF00175">
    <property type="entry name" value="NAD_binding_1"/>
    <property type="match status" value="1"/>
</dbReference>
<evidence type="ECO:0000256" key="5">
    <source>
        <dbReference type="ARBA" id="ARBA00022827"/>
    </source>
</evidence>
<dbReference type="PRINTS" id="PR00371">
    <property type="entry name" value="FPNCR"/>
</dbReference>
<dbReference type="Proteomes" id="UP001375743">
    <property type="component" value="Unassembled WGS sequence"/>
</dbReference>
<comment type="cofactor">
    <cofactor evidence="1">
        <name>FAD</name>
        <dbReference type="ChEBI" id="CHEBI:57692"/>
    </cofactor>
</comment>
<dbReference type="Pfam" id="PF00111">
    <property type="entry name" value="Fer2"/>
    <property type="match status" value="1"/>
</dbReference>
<evidence type="ECO:0000313" key="14">
    <source>
        <dbReference type="Proteomes" id="UP001375743"/>
    </source>
</evidence>
<dbReference type="EMBL" id="JBBLZC010000006">
    <property type="protein sequence ID" value="MEK0083002.1"/>
    <property type="molecule type" value="Genomic_DNA"/>
</dbReference>
<evidence type="ECO:0000256" key="7">
    <source>
        <dbReference type="ARBA" id="ARBA00023004"/>
    </source>
</evidence>
<protein>
    <submittedName>
        <fullName evidence="13">Hybrid-cluster NAD(P)-dependent oxidoreductase</fullName>
    </submittedName>
</protein>
<dbReference type="PROSITE" id="PS00197">
    <property type="entry name" value="2FE2S_FER_1"/>
    <property type="match status" value="1"/>
</dbReference>
<dbReference type="Pfam" id="PF00970">
    <property type="entry name" value="FAD_binding_6"/>
    <property type="match status" value="1"/>
</dbReference>
<evidence type="ECO:0000256" key="8">
    <source>
        <dbReference type="ARBA" id="ARBA00023014"/>
    </source>
</evidence>
<dbReference type="PROSITE" id="PS51384">
    <property type="entry name" value="FAD_FR"/>
    <property type="match status" value="1"/>
</dbReference>
<gene>
    <name evidence="13" type="ORF">U1T56_07560</name>
</gene>
<keyword evidence="7" id="KW-0408">Iron</keyword>
<evidence type="ECO:0000256" key="2">
    <source>
        <dbReference type="ARBA" id="ARBA00022630"/>
    </source>
</evidence>
<proteinExistence type="inferred from homology"/>
<dbReference type="CDD" id="cd06215">
    <property type="entry name" value="FNR_iron_sulfur_binding_1"/>
    <property type="match status" value="1"/>
</dbReference>
<dbReference type="InterPro" id="IPR017927">
    <property type="entry name" value="FAD-bd_FR_type"/>
</dbReference>
<dbReference type="InterPro" id="IPR001041">
    <property type="entry name" value="2Fe-2S_ferredoxin-type"/>
</dbReference>
<dbReference type="Gene3D" id="3.10.20.30">
    <property type="match status" value="1"/>
</dbReference>
<dbReference type="InterPro" id="IPR012675">
    <property type="entry name" value="Beta-grasp_dom_sf"/>
</dbReference>
<dbReference type="InterPro" id="IPR001709">
    <property type="entry name" value="Flavoprot_Pyr_Nucl_cyt_Rdtase"/>
</dbReference>
<evidence type="ECO:0000259" key="11">
    <source>
        <dbReference type="PROSITE" id="PS51085"/>
    </source>
</evidence>
<dbReference type="PANTHER" id="PTHR47354">
    <property type="entry name" value="NADH OXIDOREDUCTASE HCR"/>
    <property type="match status" value="1"/>
</dbReference>
<comment type="cofactor">
    <cofactor evidence="9">
        <name>[2Fe-2S] cluster</name>
        <dbReference type="ChEBI" id="CHEBI:190135"/>
    </cofactor>
</comment>
<dbReference type="InterPro" id="IPR036010">
    <property type="entry name" value="2Fe-2S_ferredoxin-like_sf"/>
</dbReference>
<evidence type="ECO:0000256" key="3">
    <source>
        <dbReference type="ARBA" id="ARBA00022714"/>
    </source>
</evidence>
<dbReference type="InterPro" id="IPR006058">
    <property type="entry name" value="2Fe2S_fd_BS"/>
</dbReference>
<keyword evidence="8" id="KW-0411">Iron-sulfur</keyword>
<keyword evidence="6" id="KW-0560">Oxidoreductase</keyword>
<dbReference type="SUPFAM" id="SSF52343">
    <property type="entry name" value="Ferredoxin reductase-like, C-terminal NADP-linked domain"/>
    <property type="match status" value="1"/>
</dbReference>
<keyword evidence="4" id="KW-0479">Metal-binding</keyword>
<dbReference type="Gene3D" id="3.40.50.80">
    <property type="entry name" value="Nucleotide-binding domain of ferredoxin-NADP reductase (FNR) module"/>
    <property type="match status" value="1"/>
</dbReference>
<comment type="similarity">
    <text evidence="10">In the N-terminal section; belongs to the FAD-binding oxidoreductase type 6 family.</text>
</comment>
<dbReference type="InterPro" id="IPR050415">
    <property type="entry name" value="MRET"/>
</dbReference>
<evidence type="ECO:0000256" key="4">
    <source>
        <dbReference type="ARBA" id="ARBA00022723"/>
    </source>
</evidence>
<evidence type="ECO:0000256" key="6">
    <source>
        <dbReference type="ARBA" id="ARBA00023002"/>
    </source>
</evidence>
<reference evidence="13 14" key="1">
    <citation type="submission" date="2024-01" db="EMBL/GenBank/DDBJ databases">
        <title>Multi-omics insights into the function and evolution of sodium benzoate biodegradation pathways in Benzoatithermus flavus gen. nov., sp. nov. from hot spring.</title>
        <authorList>
            <person name="Hu C.-J."/>
            <person name="Li W.-J."/>
        </authorList>
    </citation>
    <scope>NUCLEOTIDE SEQUENCE [LARGE SCALE GENOMIC DNA]</scope>
    <source>
        <strain evidence="13 14">SYSU G07066</strain>
    </source>
</reference>
<dbReference type="SUPFAM" id="SSF54292">
    <property type="entry name" value="2Fe-2S ferredoxin-like"/>
    <property type="match status" value="1"/>
</dbReference>
<evidence type="ECO:0000259" key="12">
    <source>
        <dbReference type="PROSITE" id="PS51384"/>
    </source>
</evidence>
<dbReference type="RefSeq" id="WP_418158855.1">
    <property type="nucleotide sequence ID" value="NZ_JBBLZC010000006.1"/>
</dbReference>
<feature type="domain" description="2Fe-2S ferredoxin-type" evidence="11">
    <location>
        <begin position="282"/>
        <end position="366"/>
    </location>
</feature>
<dbReference type="InterPro" id="IPR008333">
    <property type="entry name" value="Cbr1-like_FAD-bd_dom"/>
</dbReference>
<keyword evidence="2" id="KW-0285">Flavoprotein</keyword>
<evidence type="ECO:0000256" key="9">
    <source>
        <dbReference type="ARBA" id="ARBA00034078"/>
    </source>
</evidence>
<keyword evidence="14" id="KW-1185">Reference proteome</keyword>
<dbReference type="PROSITE" id="PS51085">
    <property type="entry name" value="2FE2S_FER_2"/>
    <property type="match status" value="1"/>
</dbReference>
<evidence type="ECO:0000256" key="10">
    <source>
        <dbReference type="ARBA" id="ARBA00061434"/>
    </source>
</evidence>
<organism evidence="13 14">
    <name type="scientific">Benzoatithermus flavus</name>
    <dbReference type="NCBI Taxonomy" id="3108223"/>
    <lineage>
        <taxon>Bacteria</taxon>
        <taxon>Pseudomonadati</taxon>
        <taxon>Pseudomonadota</taxon>
        <taxon>Alphaproteobacteria</taxon>
        <taxon>Geminicoccales</taxon>
        <taxon>Geminicoccaceae</taxon>
        <taxon>Benzoatithermus</taxon>
    </lineage>
</organism>
<keyword evidence="5" id="KW-0274">FAD</keyword>
<keyword evidence="3" id="KW-0001">2Fe-2S</keyword>
<evidence type="ECO:0000256" key="1">
    <source>
        <dbReference type="ARBA" id="ARBA00001974"/>
    </source>
</evidence>
<comment type="caution">
    <text evidence="13">The sequence shown here is derived from an EMBL/GenBank/DDBJ whole genome shotgun (WGS) entry which is preliminary data.</text>
</comment>
<dbReference type="Gene3D" id="2.40.30.10">
    <property type="entry name" value="Translation factors"/>
    <property type="match status" value="1"/>
</dbReference>
<dbReference type="SUPFAM" id="SSF63380">
    <property type="entry name" value="Riboflavin synthase domain-like"/>
    <property type="match status" value="1"/>
</dbReference>
<accession>A0ABU8XP68</accession>
<feature type="domain" description="FAD-binding FR-type" evidence="12">
    <location>
        <begin position="22"/>
        <end position="125"/>
    </location>
</feature>
<dbReference type="PANTHER" id="PTHR47354:SF6">
    <property type="entry name" value="NADH OXIDOREDUCTASE HCR"/>
    <property type="match status" value="1"/>
</dbReference>
<dbReference type="CDD" id="cd00207">
    <property type="entry name" value="fer2"/>
    <property type="match status" value="1"/>
</dbReference>
<dbReference type="PRINTS" id="PR00410">
    <property type="entry name" value="PHEHYDRXLASE"/>
</dbReference>
<dbReference type="InterPro" id="IPR017938">
    <property type="entry name" value="Riboflavin_synthase-like_b-brl"/>
</dbReference>
<sequence>MLQAEALMSDHLAEGLPTWDPEHDDVLICRQVRQETHDVKTFVLEPRTASLFRFKPGQFLTFDFEIGGERINRSYTISSSPTRPHLVAITVKRVPGGPVSNWLHDQMRPGMQLRAVGPLGEFTSLDRPAAKYLFLSGGSGITPLMSMARSYHDLALDRDIVFVHNARTPADIIFRHELELIARNLPGFCFVPVCDSEGASERWGGYRGRISRPMLEMIAPDLLEREVFACGPAPYMAAVRAILAEIGFDVARYHEESFDYTTLVGESEETVRQAAAAETPTFRVEFTKSRRVVECDAGTTVLNAARAAGMRLPSSCAKGLCGTCKSRLVSGKVEMKHAGGIRQREIDQGWVLLCCAKPQGDLVVER</sequence>